<name>A0A0M9EZ76_FUSLA</name>
<sequence>MDPNLELCRSLKHLTCTERRQRLQHLPPEEYARVRIIVEREQEAQKLQELIAGRDLIQMALTDPSEIIACQSLKYALLGRTTYKRDEDKMVERITNSVARTSSILVDYIARFDQSPQPFRLDAWKLVYCDVCYVDGGGLQEIYEQRLREEELQTPIARARELVRYNALRKARRNAKWMIPAIERFSDEAQAQVDQEYRQHMETLLQFCQDERMRKNILAPRRYQETLTRIWKWVSPAPPAWIQKILEAKEQFGFIYYKSREVEQRHGSNWRSVWSGINQHSLQDRVGWDSIHCQGHDNWMALHRLETEKWPTFSPNESMAEDDDLRK</sequence>
<evidence type="ECO:0000313" key="2">
    <source>
        <dbReference type="Proteomes" id="UP000037904"/>
    </source>
</evidence>
<organism evidence="1 2">
    <name type="scientific">Fusarium langsethiae</name>
    <dbReference type="NCBI Taxonomy" id="179993"/>
    <lineage>
        <taxon>Eukaryota</taxon>
        <taxon>Fungi</taxon>
        <taxon>Dikarya</taxon>
        <taxon>Ascomycota</taxon>
        <taxon>Pezizomycotina</taxon>
        <taxon>Sordariomycetes</taxon>
        <taxon>Hypocreomycetidae</taxon>
        <taxon>Hypocreales</taxon>
        <taxon>Nectriaceae</taxon>
        <taxon>Fusarium</taxon>
    </lineage>
</organism>
<dbReference type="EMBL" id="JXCE01000054">
    <property type="protein sequence ID" value="KPA42898.1"/>
    <property type="molecule type" value="Genomic_DNA"/>
</dbReference>
<dbReference type="Proteomes" id="UP000037904">
    <property type="component" value="Unassembled WGS sequence"/>
</dbReference>
<dbReference type="OrthoDB" id="4777915at2759"/>
<comment type="caution">
    <text evidence="1">The sequence shown here is derived from an EMBL/GenBank/DDBJ whole genome shotgun (WGS) entry which is preliminary data.</text>
</comment>
<accession>A0A0M9EZ76</accession>
<reference evidence="1 2" key="1">
    <citation type="submission" date="2015-04" db="EMBL/GenBank/DDBJ databases">
        <title>The draft genome sequence of Fusarium langsethiae, a T-2/HT-2 mycotoxin producer.</title>
        <authorList>
            <person name="Lysoe E."/>
            <person name="Divon H.H."/>
            <person name="Terzi V."/>
            <person name="Orru L."/>
            <person name="Lamontanara A."/>
            <person name="Kolseth A.-K."/>
            <person name="Frandsen R.J."/>
            <person name="Nielsen K."/>
            <person name="Thrane U."/>
        </authorList>
    </citation>
    <scope>NUCLEOTIDE SEQUENCE [LARGE SCALE GENOMIC DNA]</scope>
    <source>
        <strain evidence="1 2">Fl201059</strain>
    </source>
</reference>
<gene>
    <name evidence="1" type="ORF">FLAG1_04240</name>
</gene>
<protein>
    <submittedName>
        <fullName evidence="1">Uncharacterized protein</fullName>
    </submittedName>
</protein>
<evidence type="ECO:0000313" key="1">
    <source>
        <dbReference type="EMBL" id="KPA42898.1"/>
    </source>
</evidence>
<dbReference type="AlphaFoldDB" id="A0A0M9EZ76"/>
<keyword evidence="2" id="KW-1185">Reference proteome</keyword>
<proteinExistence type="predicted"/>